<name>A0ABY5A3A4_9GAMM</name>
<keyword evidence="2" id="KW-1185">Reference proteome</keyword>
<evidence type="ECO:0000313" key="2">
    <source>
        <dbReference type="Proteomes" id="UP001054897"/>
    </source>
</evidence>
<sequence length="114" mass="13021">MDHVIRYLSKQLPGHEVALKSRPDGKLLMSLSQNGKSIYMKVFDPCTLMREKDLSSIVYEFKLNQKIIKGNVHREDIGNQLLQYSLPTFSGSPINPTAAKMLWKKRQAMPCATR</sequence>
<dbReference type="RefSeq" id="WP_012018175.1">
    <property type="nucleotide sequence ID" value="NZ_CAXYQR010000003.1"/>
</dbReference>
<accession>A0ABY5A3A4</accession>
<proteinExistence type="predicted"/>
<dbReference type="GeneID" id="300082535"/>
<reference evidence="1" key="1">
    <citation type="submission" date="2022-06" db="EMBL/GenBank/DDBJ databases">
        <title>Complete genome of Pseudomonas hydrolytica DSWY01T.</title>
        <authorList>
            <person name="Jung J."/>
            <person name="Jeon C.O."/>
        </authorList>
    </citation>
    <scope>NUCLEOTIDE SEQUENCE</scope>
    <source>
        <strain evidence="1">DSWY01</strain>
    </source>
</reference>
<dbReference type="EMBL" id="CP099397">
    <property type="protein sequence ID" value="USR38202.1"/>
    <property type="molecule type" value="Genomic_DNA"/>
</dbReference>
<evidence type="ECO:0000313" key="1">
    <source>
        <dbReference type="EMBL" id="USR38202.1"/>
    </source>
</evidence>
<gene>
    <name evidence="1" type="ORF">L1F06_016165</name>
</gene>
<organism evidence="1 2">
    <name type="scientific">Ectopseudomonas hydrolytica</name>
    <dbReference type="NCBI Taxonomy" id="2493633"/>
    <lineage>
        <taxon>Bacteria</taxon>
        <taxon>Pseudomonadati</taxon>
        <taxon>Pseudomonadota</taxon>
        <taxon>Gammaproteobacteria</taxon>
        <taxon>Pseudomonadales</taxon>
        <taxon>Pseudomonadaceae</taxon>
        <taxon>Ectopseudomonas</taxon>
    </lineage>
</organism>
<protein>
    <submittedName>
        <fullName evidence="1">Uncharacterized protein</fullName>
    </submittedName>
</protein>
<dbReference type="Proteomes" id="UP001054897">
    <property type="component" value="Chromosome"/>
</dbReference>